<dbReference type="Pfam" id="PF00113">
    <property type="entry name" value="Enolase_C"/>
    <property type="match status" value="2"/>
</dbReference>
<evidence type="ECO:0000256" key="4">
    <source>
        <dbReference type="ARBA" id="ARBA00023152"/>
    </source>
</evidence>
<evidence type="ECO:0000256" key="1">
    <source>
        <dbReference type="ARBA" id="ARBA00005031"/>
    </source>
</evidence>
<dbReference type="InterPro" id="IPR036849">
    <property type="entry name" value="Enolase-like_C_sf"/>
</dbReference>
<evidence type="ECO:0000256" key="3">
    <source>
        <dbReference type="ARBA" id="ARBA00012058"/>
    </source>
</evidence>
<dbReference type="PANTHER" id="PTHR11902">
    <property type="entry name" value="ENOLASE"/>
    <property type="match status" value="1"/>
</dbReference>
<dbReference type="InterPro" id="IPR000941">
    <property type="entry name" value="Enolase"/>
</dbReference>
<comment type="similarity">
    <text evidence="2">Belongs to the enolase family.</text>
</comment>
<proteinExistence type="inferred from homology"/>
<comment type="pathway">
    <text evidence="1">Carbohydrate degradation; glycolysis; pyruvate from D-glyceraldehyde 3-phosphate: step 4/5.</text>
</comment>
<evidence type="ECO:0000256" key="2">
    <source>
        <dbReference type="ARBA" id="ARBA00009604"/>
    </source>
</evidence>
<name>A0ABP0VKF6_9BRYO</name>
<keyword evidence="5" id="KW-0456">Lyase</keyword>
<reference evidence="7 8" key="1">
    <citation type="submission" date="2024-02" db="EMBL/GenBank/DDBJ databases">
        <authorList>
            <consortium name="ELIXIR-Norway"/>
            <consortium name="Elixir Norway"/>
        </authorList>
    </citation>
    <scope>NUCLEOTIDE SEQUENCE [LARGE SCALE GENOMIC DNA]</scope>
</reference>
<keyword evidence="4" id="KW-0324">Glycolysis</keyword>
<keyword evidence="8" id="KW-1185">Reference proteome</keyword>
<organism evidence="7 8">
    <name type="scientific">Sphagnum jensenii</name>
    <dbReference type="NCBI Taxonomy" id="128206"/>
    <lineage>
        <taxon>Eukaryota</taxon>
        <taxon>Viridiplantae</taxon>
        <taxon>Streptophyta</taxon>
        <taxon>Embryophyta</taxon>
        <taxon>Bryophyta</taxon>
        <taxon>Sphagnophytina</taxon>
        <taxon>Sphagnopsida</taxon>
        <taxon>Sphagnales</taxon>
        <taxon>Sphagnaceae</taxon>
        <taxon>Sphagnum</taxon>
    </lineage>
</organism>
<evidence type="ECO:0000256" key="5">
    <source>
        <dbReference type="ARBA" id="ARBA00023239"/>
    </source>
</evidence>
<dbReference type="SMART" id="SM01192">
    <property type="entry name" value="Enolase_C"/>
    <property type="match status" value="1"/>
</dbReference>
<accession>A0ABP0VKF6</accession>
<dbReference type="EMBL" id="OZ020096">
    <property type="protein sequence ID" value="CAK9254919.1"/>
    <property type="molecule type" value="Genomic_DNA"/>
</dbReference>
<dbReference type="SUPFAM" id="SSF51604">
    <property type="entry name" value="Enolase C-terminal domain-like"/>
    <property type="match status" value="1"/>
</dbReference>
<dbReference type="EC" id="4.2.1.11" evidence="3"/>
<protein>
    <recommendedName>
        <fullName evidence="3">phosphopyruvate hydratase</fullName>
        <ecNumber evidence="3">4.2.1.11</ecNumber>
    </recommendedName>
</protein>
<dbReference type="InterPro" id="IPR020810">
    <property type="entry name" value="Enolase_C"/>
</dbReference>
<dbReference type="PANTHER" id="PTHR11902:SF42">
    <property type="entry name" value="ENOLASE 1, CHLOROPLASTIC"/>
    <property type="match status" value="1"/>
</dbReference>
<sequence>MPLPALNVINHGSHAGNKLAMQEFMILPVGAQSFKEAMQMGLKVLRGIIEKYGQDACNVGDEGACASIQAGLNAQTVGDDLLVTNPRKIKEAIKAKACNALLLKSLSKQHWIKSSWVGVMISHHSGETENIFIADLAVRFASGQIKTRAPCRSELLAKYNQLYYELKRSLVVYTMLVWSSGNPCKVSLWRDYIFLPYLKYSSRILAQICYQEAAVLGLERMQLLIIRTWMTIKPSFPLHTLKREDYKCCTHQCFFLLPHECILLFFQRQSKCSCIPRDEVARIQYSSISLVW</sequence>
<gene>
    <name evidence="7" type="ORF">CSSPJE1EN1_LOCUS397</name>
</gene>
<evidence type="ECO:0000313" key="8">
    <source>
        <dbReference type="Proteomes" id="UP001497444"/>
    </source>
</evidence>
<feature type="domain" description="Enolase C-terminal TIM barrel" evidence="6">
    <location>
        <begin position="1"/>
        <end position="180"/>
    </location>
</feature>
<evidence type="ECO:0000313" key="7">
    <source>
        <dbReference type="EMBL" id="CAK9254919.1"/>
    </source>
</evidence>
<evidence type="ECO:0000259" key="6">
    <source>
        <dbReference type="SMART" id="SM01192"/>
    </source>
</evidence>
<dbReference type="Gene3D" id="3.20.20.120">
    <property type="entry name" value="Enolase-like C-terminal domain"/>
    <property type="match status" value="2"/>
</dbReference>
<dbReference type="Proteomes" id="UP001497444">
    <property type="component" value="Chromosome 1"/>
</dbReference>